<organism evidence="3 4">
    <name type="scientific">Gnathostoma spinigerum</name>
    <dbReference type="NCBI Taxonomy" id="75299"/>
    <lineage>
        <taxon>Eukaryota</taxon>
        <taxon>Metazoa</taxon>
        <taxon>Ecdysozoa</taxon>
        <taxon>Nematoda</taxon>
        <taxon>Chromadorea</taxon>
        <taxon>Rhabditida</taxon>
        <taxon>Spirurina</taxon>
        <taxon>Gnathostomatomorpha</taxon>
        <taxon>Gnathostomatoidea</taxon>
        <taxon>Gnathostomatidae</taxon>
        <taxon>Gnathostoma</taxon>
    </lineage>
</organism>
<dbReference type="AlphaFoldDB" id="A0ABD6E8I3"/>
<accession>A0ABD6E8I3</accession>
<keyword evidence="4" id="KW-1185">Reference proteome</keyword>
<comment type="caution">
    <text evidence="3">The sequence shown here is derived from an EMBL/GenBank/DDBJ whole genome shotgun (WGS) entry which is preliminary data.</text>
</comment>
<evidence type="ECO:0000313" key="4">
    <source>
        <dbReference type="Proteomes" id="UP001608902"/>
    </source>
</evidence>
<evidence type="ECO:0000256" key="1">
    <source>
        <dbReference type="SAM" id="Coils"/>
    </source>
</evidence>
<dbReference type="Proteomes" id="UP001608902">
    <property type="component" value="Unassembled WGS sequence"/>
</dbReference>
<evidence type="ECO:0000256" key="2">
    <source>
        <dbReference type="SAM" id="MobiDB-lite"/>
    </source>
</evidence>
<sequence length="328" mass="36767">MAMLSTLLAKCREAALLKEDDMIARQNELEQMCRSQQLEYAHLASKLADLESANEQLINDKKRLEQTLCKDTNSKVAKLSEEIRSLNAALEMKSTEMRELRHLNATLQLKLEVVPMKDIEISKLKHRVQELKAVVDQKLITERVLTSKYEELQKSARYQAEVSESMLKENDILRYKIEEMESTSENETPSNVTKYYTPVSSRSSVRFRNSDSRGEGRPASCIVQSRVCHSARGETGTQRNSTEESPLSKSVVSMYLENGRSRSSNRNIDTIYTPEGTFIAHGTGKSRKLSFSSCDQPDLSPAVLQTNGENSSGGADGDRTVMDSGISI</sequence>
<feature type="compositionally biased region" description="Polar residues" evidence="2">
    <location>
        <begin position="235"/>
        <end position="249"/>
    </location>
</feature>
<reference evidence="3 4" key="1">
    <citation type="submission" date="2024-08" db="EMBL/GenBank/DDBJ databases">
        <title>Gnathostoma spinigerum genome.</title>
        <authorList>
            <person name="Gonzalez-Bertolin B."/>
            <person name="Monzon S."/>
            <person name="Zaballos A."/>
            <person name="Jimenez P."/>
            <person name="Dekumyoy P."/>
            <person name="Varona S."/>
            <person name="Cuesta I."/>
            <person name="Sumanam S."/>
            <person name="Adisakwattana P."/>
            <person name="Gasser R.B."/>
            <person name="Hernandez-Gonzalez A."/>
            <person name="Young N.D."/>
            <person name="Perteguer M.J."/>
        </authorList>
    </citation>
    <scope>NUCLEOTIDE SEQUENCE [LARGE SCALE GENOMIC DNA]</scope>
    <source>
        <strain evidence="3">AL3</strain>
        <tissue evidence="3">Liver</tissue>
    </source>
</reference>
<name>A0ABD6E8I3_9BILA</name>
<feature type="region of interest" description="Disordered" evidence="2">
    <location>
        <begin position="305"/>
        <end position="328"/>
    </location>
</feature>
<protein>
    <submittedName>
        <fullName evidence="3">Uncharacterized protein</fullName>
    </submittedName>
</protein>
<dbReference type="EMBL" id="JBGFUD010000102">
    <property type="protein sequence ID" value="MFH4973661.1"/>
    <property type="molecule type" value="Genomic_DNA"/>
</dbReference>
<evidence type="ECO:0000313" key="3">
    <source>
        <dbReference type="EMBL" id="MFH4973661.1"/>
    </source>
</evidence>
<feature type="coiled-coil region" evidence="1">
    <location>
        <begin position="40"/>
        <end position="96"/>
    </location>
</feature>
<proteinExistence type="predicted"/>
<keyword evidence="1" id="KW-0175">Coiled coil</keyword>
<feature type="region of interest" description="Disordered" evidence="2">
    <location>
        <begin position="230"/>
        <end position="249"/>
    </location>
</feature>
<gene>
    <name evidence="3" type="ORF">AB6A40_000370</name>
</gene>